<proteinExistence type="predicted"/>
<dbReference type="Proteomes" id="UP000282636">
    <property type="component" value="Unassembled WGS sequence"/>
</dbReference>
<dbReference type="EMBL" id="RBTL01000247">
    <property type="protein sequence ID" value="RMT63254.1"/>
    <property type="molecule type" value="Genomic_DNA"/>
</dbReference>
<name>A0A0N8TL54_PSESX</name>
<dbReference type="RefSeq" id="WP_019331679.1">
    <property type="nucleotide sequence ID" value="NZ_BQUM01000147.1"/>
</dbReference>
<evidence type="ECO:0000313" key="2">
    <source>
        <dbReference type="EMBL" id="RMT63254.1"/>
    </source>
</evidence>
<evidence type="ECO:0000313" key="3">
    <source>
        <dbReference type="Proteomes" id="UP000282636"/>
    </source>
</evidence>
<gene>
    <name evidence="2" type="ORF">ALP44_01268</name>
</gene>
<dbReference type="AlphaFoldDB" id="A0A0N8TL54"/>
<accession>A0A0N8TL54</accession>
<comment type="caution">
    <text evidence="2">The sequence shown here is derived from an EMBL/GenBank/DDBJ whole genome shotgun (WGS) entry which is preliminary data.</text>
</comment>
<reference evidence="2 3" key="1">
    <citation type="submission" date="2018-08" db="EMBL/GenBank/DDBJ databases">
        <title>Recombination of ecologically and evolutionarily significant loci maintains genetic cohesion in the Pseudomonas syringae species complex.</title>
        <authorList>
            <person name="Dillon M."/>
            <person name="Thakur S."/>
            <person name="Almeida R.N.D."/>
            <person name="Weir B.S."/>
            <person name="Guttman D.S."/>
        </authorList>
    </citation>
    <scope>NUCLEOTIDE SEQUENCE [LARGE SCALE GENOMIC DNA]</scope>
    <source>
        <strain evidence="2 3">ICMP 3934</strain>
    </source>
</reference>
<organism evidence="2 3">
    <name type="scientific">Pseudomonas syringae pv. theae</name>
    <dbReference type="NCBI Taxonomy" id="103985"/>
    <lineage>
        <taxon>Bacteria</taxon>
        <taxon>Pseudomonadati</taxon>
        <taxon>Pseudomonadota</taxon>
        <taxon>Gammaproteobacteria</taxon>
        <taxon>Pseudomonadales</taxon>
        <taxon>Pseudomonadaceae</taxon>
        <taxon>Pseudomonas</taxon>
        <taxon>Pseudomonas syringae</taxon>
    </lineage>
</organism>
<evidence type="ECO:0000256" key="1">
    <source>
        <dbReference type="SAM" id="MobiDB-lite"/>
    </source>
</evidence>
<sequence>MNVRELTKTLSDYDPEMQVVVDYDTHFNDIRSVQPQMILLESSSWGDYAGERATDQRGRPISNPTEPGQDAVTPHKTVLAIWGTPHSY</sequence>
<protein>
    <submittedName>
        <fullName evidence="2">Uncharacterized protein</fullName>
    </submittedName>
</protein>
<feature type="region of interest" description="Disordered" evidence="1">
    <location>
        <begin position="50"/>
        <end position="71"/>
    </location>
</feature>